<feature type="compositionally biased region" description="Basic residues" evidence="1">
    <location>
        <begin position="100"/>
        <end position="110"/>
    </location>
</feature>
<proteinExistence type="predicted"/>
<evidence type="ECO:0000313" key="2">
    <source>
        <dbReference type="EMBL" id="KAK1119345.1"/>
    </source>
</evidence>
<comment type="caution">
    <text evidence="2">The sequence shown here is derived from an EMBL/GenBank/DDBJ whole genome shotgun (WGS) entry which is preliminary data.</text>
</comment>
<evidence type="ECO:0000313" key="3">
    <source>
        <dbReference type="Proteomes" id="UP001177670"/>
    </source>
</evidence>
<evidence type="ECO:0000256" key="1">
    <source>
        <dbReference type="SAM" id="MobiDB-lite"/>
    </source>
</evidence>
<reference evidence="2" key="1">
    <citation type="submission" date="2021-10" db="EMBL/GenBank/DDBJ databases">
        <title>Melipona bicolor Genome sequencing and assembly.</title>
        <authorList>
            <person name="Araujo N.S."/>
            <person name="Arias M.C."/>
        </authorList>
    </citation>
    <scope>NUCLEOTIDE SEQUENCE</scope>
    <source>
        <strain evidence="2">USP_2M_L1-L4_2017</strain>
        <tissue evidence="2">Whole body</tissue>
    </source>
</reference>
<feature type="region of interest" description="Disordered" evidence="1">
    <location>
        <begin position="86"/>
        <end position="110"/>
    </location>
</feature>
<accession>A0AA40KGG5</accession>
<protein>
    <submittedName>
        <fullName evidence="2">Uncharacterized protein</fullName>
    </submittedName>
</protein>
<keyword evidence="3" id="KW-1185">Reference proteome</keyword>
<dbReference type="AlphaFoldDB" id="A0AA40KGG5"/>
<dbReference type="Proteomes" id="UP001177670">
    <property type="component" value="Unassembled WGS sequence"/>
</dbReference>
<dbReference type="EMBL" id="JAHYIQ010000037">
    <property type="protein sequence ID" value="KAK1119345.1"/>
    <property type="molecule type" value="Genomic_DNA"/>
</dbReference>
<organism evidence="2 3">
    <name type="scientific">Melipona bicolor</name>
    <dbReference type="NCBI Taxonomy" id="60889"/>
    <lineage>
        <taxon>Eukaryota</taxon>
        <taxon>Metazoa</taxon>
        <taxon>Ecdysozoa</taxon>
        <taxon>Arthropoda</taxon>
        <taxon>Hexapoda</taxon>
        <taxon>Insecta</taxon>
        <taxon>Pterygota</taxon>
        <taxon>Neoptera</taxon>
        <taxon>Endopterygota</taxon>
        <taxon>Hymenoptera</taxon>
        <taxon>Apocrita</taxon>
        <taxon>Aculeata</taxon>
        <taxon>Apoidea</taxon>
        <taxon>Anthophila</taxon>
        <taxon>Apidae</taxon>
        <taxon>Melipona</taxon>
    </lineage>
</organism>
<name>A0AA40KGG5_9HYME</name>
<gene>
    <name evidence="2" type="ORF">K0M31_013531</name>
</gene>
<sequence length="110" mass="12515">MKLRCRTKHLELRRKKRNERLADSSQVLAIHRAKNIKKRATGISSAGGRLFFFFGLNASGDSQSERTPMRKLSTVRCLSKVLGLPRIQGPFQHSPGKTRQQTRRAKNSVQ</sequence>